<dbReference type="InterPro" id="IPR000873">
    <property type="entry name" value="AMP-dep_synth/lig_dom"/>
</dbReference>
<dbReference type="InterPro" id="IPR025110">
    <property type="entry name" value="AMP-bd_C"/>
</dbReference>
<dbReference type="Pfam" id="PF00501">
    <property type="entry name" value="AMP-binding"/>
    <property type="match status" value="1"/>
</dbReference>
<comment type="similarity">
    <text evidence="6">Belongs to the ATP-dependent AMP-binding enzyme family. DltA subfamily.</text>
</comment>
<dbReference type="Pfam" id="PF13193">
    <property type="entry name" value="AMP-binding_C"/>
    <property type="match status" value="1"/>
</dbReference>
<dbReference type="GO" id="GO:0005524">
    <property type="term" value="F:ATP binding"/>
    <property type="evidence" value="ECO:0007669"/>
    <property type="project" value="UniProtKB-KW"/>
</dbReference>
<dbReference type="Gene3D" id="3.30.300.30">
    <property type="match status" value="1"/>
</dbReference>
<comment type="caution">
    <text evidence="9">The sequence shown here is derived from an EMBL/GenBank/DDBJ whole genome shotgun (WGS) entry which is preliminary data.</text>
</comment>
<keyword evidence="2 9" id="KW-0436">Ligase</keyword>
<dbReference type="NCBIfam" id="NF003417">
    <property type="entry name" value="PRK04813.1"/>
    <property type="match status" value="1"/>
</dbReference>
<keyword evidence="4" id="KW-0067">ATP-binding</keyword>
<evidence type="ECO:0000313" key="10">
    <source>
        <dbReference type="Proteomes" id="UP000824091"/>
    </source>
</evidence>
<keyword evidence="3" id="KW-0547">Nucleotide-binding</keyword>
<feature type="domain" description="AMP-dependent synthetase/ligase" evidence="7">
    <location>
        <begin position="10"/>
        <end position="353"/>
    </location>
</feature>
<protein>
    <submittedName>
        <fullName evidence="9">D-alanine--poly(Phosphoribitol) ligase subunit DltA</fullName>
        <ecNumber evidence="9">6.1.1.13</ecNumber>
    </submittedName>
</protein>
<dbReference type="GO" id="GO:0016874">
    <property type="term" value="F:ligase activity"/>
    <property type="evidence" value="ECO:0007669"/>
    <property type="project" value="UniProtKB-KW"/>
</dbReference>
<dbReference type="AlphaFoldDB" id="A0A9D1I6Z1"/>
<sequence length="499" mass="55881">MKKTVLQLIEKAVRHNGDKTAIVTATEKMTYREMWRQSDALARWLRSQAGQGEKPVMVYGHKSPGMIVCFLGCAKAGIPYCPVDASMPAERAEEIASAIGNDIILGVSEIAIEGYDVIGPERLRRITEDPKLQSAVWDDAYPTDDRQVFYIIFTSGSTGKPKGVEVTAGNLKNFVEWSAALTEEKGGKKLNFLNQAPFSFDLSVMDTYTCLATGGKLACLDKTLLADMKKMFDFMKDEQVQCWVSTPSFAEMCMADPVFTGENFPHMRLFLFCGERLTVETAAKLRQKFPDARIVNTYGPTESTVAVTSQEITDEIINGSDLLPIGKPKKGTELLIRDGEIYITGDTVAKGYFNDIQKTNEAFVYTEDARGKKVRAYKTGDKGFFRHGRYYCTGRSDHQIKMRGYRIELGDIEENLVALEEVEQAAVLPRRDGEKIKSLTAFVNAPELSGTLADAKLIKFLLKEKLPHYMIPRNIKFVDKLPMTANGKLDRKKLEEQFL</sequence>
<evidence type="ECO:0000313" key="9">
    <source>
        <dbReference type="EMBL" id="HIU28338.1"/>
    </source>
</evidence>
<evidence type="ECO:0000256" key="3">
    <source>
        <dbReference type="ARBA" id="ARBA00022741"/>
    </source>
</evidence>
<evidence type="ECO:0000256" key="1">
    <source>
        <dbReference type="ARBA" id="ARBA00022490"/>
    </source>
</evidence>
<proteinExistence type="inferred from homology"/>
<accession>A0A9D1I6Z1</accession>
<evidence type="ECO:0000256" key="5">
    <source>
        <dbReference type="ARBA" id="ARBA00054605"/>
    </source>
</evidence>
<dbReference type="EMBL" id="DVMO01000125">
    <property type="protein sequence ID" value="HIU28338.1"/>
    <property type="molecule type" value="Genomic_DNA"/>
</dbReference>
<feature type="domain" description="AMP-binding enzyme C-terminal" evidence="8">
    <location>
        <begin position="412"/>
        <end position="488"/>
    </location>
</feature>
<evidence type="ECO:0000259" key="8">
    <source>
        <dbReference type="Pfam" id="PF13193"/>
    </source>
</evidence>
<reference evidence="9" key="1">
    <citation type="submission" date="2020-10" db="EMBL/GenBank/DDBJ databases">
        <authorList>
            <person name="Gilroy R."/>
        </authorList>
    </citation>
    <scope>NUCLEOTIDE SEQUENCE</scope>
    <source>
        <strain evidence="9">11300</strain>
    </source>
</reference>
<dbReference type="PANTHER" id="PTHR45398:SF1">
    <property type="entry name" value="ENZYME, PUTATIVE (JCVI)-RELATED"/>
    <property type="match status" value="1"/>
</dbReference>
<dbReference type="EC" id="6.1.1.13" evidence="9"/>
<dbReference type="Proteomes" id="UP000824091">
    <property type="component" value="Unassembled WGS sequence"/>
</dbReference>
<dbReference type="Gene3D" id="3.40.50.12780">
    <property type="entry name" value="N-terminal domain of ligase-like"/>
    <property type="match status" value="1"/>
</dbReference>
<dbReference type="PANTHER" id="PTHR45398">
    <property type="match status" value="1"/>
</dbReference>
<evidence type="ECO:0000256" key="4">
    <source>
        <dbReference type="ARBA" id="ARBA00022840"/>
    </source>
</evidence>
<gene>
    <name evidence="9" type="primary">dltA</name>
    <name evidence="9" type="ORF">IAD16_08165</name>
</gene>
<evidence type="ECO:0000256" key="6">
    <source>
        <dbReference type="ARBA" id="ARBA00061336"/>
    </source>
</evidence>
<evidence type="ECO:0000256" key="2">
    <source>
        <dbReference type="ARBA" id="ARBA00022598"/>
    </source>
</evidence>
<dbReference type="InterPro" id="IPR020845">
    <property type="entry name" value="AMP-binding_CS"/>
</dbReference>
<dbReference type="InterPro" id="IPR042099">
    <property type="entry name" value="ANL_N_sf"/>
</dbReference>
<dbReference type="PROSITE" id="PS00455">
    <property type="entry name" value="AMP_BINDING"/>
    <property type="match status" value="1"/>
</dbReference>
<dbReference type="InterPro" id="IPR010071">
    <property type="entry name" value="AA_adenyl_dom"/>
</dbReference>
<organism evidence="9 10">
    <name type="scientific">Candidatus Fimisoma avicola</name>
    <dbReference type="NCBI Taxonomy" id="2840826"/>
    <lineage>
        <taxon>Bacteria</taxon>
        <taxon>Bacillati</taxon>
        <taxon>Bacillota</taxon>
        <taxon>Clostridia</taxon>
        <taxon>Eubacteriales</taxon>
        <taxon>Candidatus Fimisoma</taxon>
    </lineage>
</organism>
<keyword evidence="1" id="KW-0963">Cytoplasm</keyword>
<evidence type="ECO:0000259" key="7">
    <source>
        <dbReference type="Pfam" id="PF00501"/>
    </source>
</evidence>
<reference evidence="9" key="2">
    <citation type="journal article" date="2021" name="PeerJ">
        <title>Extensive microbial diversity within the chicken gut microbiome revealed by metagenomics and culture.</title>
        <authorList>
            <person name="Gilroy R."/>
            <person name="Ravi A."/>
            <person name="Getino M."/>
            <person name="Pursley I."/>
            <person name="Horton D.L."/>
            <person name="Alikhan N.F."/>
            <person name="Baker D."/>
            <person name="Gharbi K."/>
            <person name="Hall N."/>
            <person name="Watson M."/>
            <person name="Adriaenssens E.M."/>
            <person name="Foster-Nyarko E."/>
            <person name="Jarju S."/>
            <person name="Secka A."/>
            <person name="Antonio M."/>
            <person name="Oren A."/>
            <person name="Chaudhuri R.R."/>
            <person name="La Ragione R."/>
            <person name="Hildebrand F."/>
            <person name="Pallen M.J."/>
        </authorList>
    </citation>
    <scope>NUCLEOTIDE SEQUENCE</scope>
    <source>
        <strain evidence="9">11300</strain>
    </source>
</reference>
<dbReference type="FunFam" id="3.30.300.30:FF:000012">
    <property type="entry name" value="D-alanine--D-alanyl carrier protein ligase"/>
    <property type="match status" value="1"/>
</dbReference>
<dbReference type="InterPro" id="IPR044507">
    <property type="entry name" value="DltA-like"/>
</dbReference>
<dbReference type="SUPFAM" id="SSF56801">
    <property type="entry name" value="Acetyl-CoA synthetase-like"/>
    <property type="match status" value="1"/>
</dbReference>
<dbReference type="CDD" id="cd05945">
    <property type="entry name" value="DltA"/>
    <property type="match status" value="1"/>
</dbReference>
<dbReference type="NCBIfam" id="TIGR01733">
    <property type="entry name" value="AA-adenyl-dom"/>
    <property type="match status" value="1"/>
</dbReference>
<comment type="function">
    <text evidence="5">Catalyzes the first step in the D-alanylation of lipoteichoic acid (LTA), the activation of D-alanine and its transfer onto the D-alanyl carrier protein (Dcp) DltC. In an ATP-dependent two-step reaction, forms a high energy D-alanyl-AMP intermediate, followed by transfer of the D-alanyl residue as a thiol ester to the phosphopantheinyl prosthetic group of the Dcp. D-alanylation of LTA plays an important role in modulating the properties of the cell wall in Gram-positive bacteria, influencing the net charge of the cell wall.</text>
</comment>
<dbReference type="InterPro" id="IPR045851">
    <property type="entry name" value="AMP-bd_C_sf"/>
</dbReference>
<name>A0A9D1I6Z1_9FIRM</name>